<protein>
    <submittedName>
        <fullName evidence="1">Uncharacterized protein</fullName>
    </submittedName>
</protein>
<accession>A0A4D6EHP8</accession>
<dbReference type="Proteomes" id="UP001237152">
    <property type="component" value="Segment"/>
</dbReference>
<name>A0A4D6EHP8_9VIRU</name>
<organism evidence="1 2">
    <name type="scientific">Pandoravirus celtis</name>
    <dbReference type="NCBI Taxonomy" id="2568002"/>
    <lineage>
        <taxon>Viruses</taxon>
        <taxon>Pandoravirus</taxon>
    </lineage>
</organism>
<evidence type="ECO:0000313" key="1">
    <source>
        <dbReference type="EMBL" id="QBZ81305.1"/>
    </source>
</evidence>
<dbReference type="EMBL" id="MK174290">
    <property type="protein sequence ID" value="QBZ81305.1"/>
    <property type="molecule type" value="Genomic_DNA"/>
</dbReference>
<reference evidence="1" key="1">
    <citation type="journal article" date="2019" name="Front. Microbiol.">
        <title>Pandoravirus Celtis Illustrates the Microevolution Processes at Work in the Giant Pandoraviridae Genomes.</title>
        <authorList>
            <person name="Legendre M."/>
            <person name="Alempic J.M."/>
            <person name="Philippe N."/>
            <person name="Lartigue A."/>
            <person name="Jeudy S."/>
            <person name="Poirot O."/>
            <person name="Ta N.T."/>
            <person name="Nin S."/>
            <person name="Coute Y."/>
            <person name="Abergel C."/>
            <person name="Claverie J.M."/>
        </authorList>
    </citation>
    <scope>NUCLEOTIDE SEQUENCE</scope>
</reference>
<gene>
    <name evidence="1" type="ORF">pclt_cds_718</name>
</gene>
<proteinExistence type="predicted"/>
<evidence type="ECO:0000313" key="2">
    <source>
        <dbReference type="Proteomes" id="UP001237152"/>
    </source>
</evidence>
<sequence>MSWRWDNLPDVNDYGDYPEAHGHALCRCPPTIPYDPSPSKHLGTVGTPPCNYATATQLSPVGQHVLQGAGIYSFTFSPDCGDPVFAGTTISGCDWKCKSVPRKRRPYCPDDSIYWPSDRGSEAWAKFALYVRKRLIGWDDEAIAFWHTLHGPFLQSTAFLASLFFFFGSAIHQ</sequence>